<protein>
    <recommendedName>
        <fullName evidence="3">NADPH--hemoprotein reductase</fullName>
        <ecNumber evidence="3">1.6.2.4</ecNumber>
    </recommendedName>
</protein>
<evidence type="ECO:0000259" key="6">
    <source>
        <dbReference type="PROSITE" id="PS51384"/>
    </source>
</evidence>
<evidence type="ECO:0000256" key="2">
    <source>
        <dbReference type="ARBA" id="ARBA00022643"/>
    </source>
</evidence>
<feature type="domain" description="FAD-binding FR-type" evidence="6">
    <location>
        <begin position="211"/>
        <end position="323"/>
    </location>
</feature>
<proteinExistence type="predicted"/>
<reference evidence="7 8" key="1">
    <citation type="journal article" date="2013" name="Int. J. Syst. Evol. Microbiol.">
        <title>Comamonas guangdongensis sp. nov., isolated from subterranean forest sediment, and emended description of the genus Comamonas.</title>
        <authorList>
            <person name="Zhang J."/>
            <person name="Wang Y."/>
            <person name="Zhou S."/>
            <person name="Wu C."/>
            <person name="He J."/>
            <person name="Li F."/>
        </authorList>
    </citation>
    <scope>NUCLEOTIDE SEQUENCE [LARGE SCALE GENOMIC DNA]</scope>
    <source>
        <strain evidence="7 8">CCTCC AB2011133</strain>
    </source>
</reference>
<comment type="caution">
    <text evidence="7">The sequence shown here is derived from an EMBL/GenBank/DDBJ whole genome shotgun (WGS) entry which is preliminary data.</text>
</comment>
<evidence type="ECO:0000313" key="8">
    <source>
        <dbReference type="Proteomes" id="UP001561046"/>
    </source>
</evidence>
<dbReference type="EC" id="1.6.2.4" evidence="3"/>
<dbReference type="Proteomes" id="UP001561046">
    <property type="component" value="Unassembled WGS sequence"/>
</dbReference>
<dbReference type="InterPro" id="IPR029039">
    <property type="entry name" value="Flavoprotein-like_sf"/>
</dbReference>
<dbReference type="PROSITE" id="PS51384">
    <property type="entry name" value="FAD_FR"/>
    <property type="match status" value="1"/>
</dbReference>
<evidence type="ECO:0000256" key="3">
    <source>
        <dbReference type="ARBA" id="ARBA00023797"/>
    </source>
</evidence>
<dbReference type="SUPFAM" id="SSF63380">
    <property type="entry name" value="Riboflavin synthase domain-like"/>
    <property type="match status" value="1"/>
</dbReference>
<keyword evidence="1" id="KW-0285">Flavoprotein</keyword>
<dbReference type="Pfam" id="PF00258">
    <property type="entry name" value="Flavodoxin_1"/>
    <property type="match status" value="1"/>
</dbReference>
<dbReference type="EMBL" id="JBFYGN010000025">
    <property type="protein sequence ID" value="MEX8194744.1"/>
    <property type="molecule type" value="Genomic_DNA"/>
</dbReference>
<dbReference type="PANTHER" id="PTHR19384:SF17">
    <property type="entry name" value="NADPH--CYTOCHROME P450 REDUCTASE"/>
    <property type="match status" value="1"/>
</dbReference>
<dbReference type="Gene3D" id="2.40.30.10">
    <property type="entry name" value="Translation factors"/>
    <property type="match status" value="1"/>
</dbReference>
<dbReference type="SUPFAM" id="SSF52343">
    <property type="entry name" value="Ferredoxin reductase-like, C-terminal NADP-linked domain"/>
    <property type="match status" value="1"/>
</dbReference>
<organism evidence="7 8">
    <name type="scientific">Comamonas guangdongensis</name>
    <dbReference type="NCBI Taxonomy" id="510515"/>
    <lineage>
        <taxon>Bacteria</taxon>
        <taxon>Pseudomonadati</taxon>
        <taxon>Pseudomonadota</taxon>
        <taxon>Betaproteobacteria</taxon>
        <taxon>Burkholderiales</taxon>
        <taxon>Comamonadaceae</taxon>
        <taxon>Comamonas</taxon>
    </lineage>
</organism>
<dbReference type="PROSITE" id="PS50902">
    <property type="entry name" value="FLAVODOXIN_LIKE"/>
    <property type="match status" value="1"/>
</dbReference>
<evidence type="ECO:0000256" key="1">
    <source>
        <dbReference type="ARBA" id="ARBA00022630"/>
    </source>
</evidence>
<sequence length="463" mass="50377">MTVEWILTPGRLSGAAALLGGYAAMCLAVAAKVRRRRRAEEAENAEPQGRAQAPAVLVVYASQTGQAEALARATARMLVDGGLQVRLLPVDKLTPAVLQQHVHSLWLLSTTGEGDAPDHALGFVQQLLPKQTGLAGHKSLVLALGDHEYEQFCAFGVAVHAWLQACGAHSELICVDNMNPQSLQAWQAQVERLRQDLRGAAAQESDWLQTPVGQPFVLSRRHLLNPGSEGGPLYLLEWTPQAGELPQWQSGDLVSLCVPAAADRPRDYSIASVTAEGCLQLLVRQSTREDGSPGLASDWLCRGMEIGTALPLTLRAHSSFRLGDNAERPLMLIGNGSGLAGLLSHIKARVQQGRSDQWLVFGERNPQHDALCADKLQAWRQQGQLERLDLAWSRQAQGPRYVQDLLRSHADEVKRWVERGAAIYVCGSRSGMGQGVHLALQAILGPAMVEELLAAGRYRRDVY</sequence>
<evidence type="ECO:0000259" key="5">
    <source>
        <dbReference type="PROSITE" id="PS50902"/>
    </source>
</evidence>
<keyword evidence="4" id="KW-0472">Membrane</keyword>
<dbReference type="RefSeq" id="WP_369339922.1">
    <property type="nucleotide sequence ID" value="NZ_JBFYGN010000025.1"/>
</dbReference>
<gene>
    <name evidence="7" type="ORF">AB6724_18075</name>
</gene>
<dbReference type="InterPro" id="IPR001709">
    <property type="entry name" value="Flavoprot_Pyr_Nucl_cyt_Rdtase"/>
</dbReference>
<keyword evidence="4" id="KW-0812">Transmembrane</keyword>
<dbReference type="InterPro" id="IPR039261">
    <property type="entry name" value="FNR_nucleotide-bd"/>
</dbReference>
<keyword evidence="4" id="KW-1133">Transmembrane helix</keyword>
<dbReference type="InterPro" id="IPR001433">
    <property type="entry name" value="OxRdtase_FAD/NAD-bd"/>
</dbReference>
<keyword evidence="2" id="KW-0288">FMN</keyword>
<keyword evidence="8" id="KW-1185">Reference proteome</keyword>
<dbReference type="Gene3D" id="3.40.50.80">
    <property type="entry name" value="Nucleotide-binding domain of ferredoxin-NADP reductase (FNR) module"/>
    <property type="match status" value="1"/>
</dbReference>
<accession>A0ABV3ZYQ8</accession>
<dbReference type="InterPro" id="IPR017927">
    <property type="entry name" value="FAD-bd_FR_type"/>
</dbReference>
<evidence type="ECO:0000256" key="4">
    <source>
        <dbReference type="SAM" id="Phobius"/>
    </source>
</evidence>
<name>A0ABV3ZYQ8_9BURK</name>
<dbReference type="PANTHER" id="PTHR19384">
    <property type="entry name" value="NITRIC OXIDE SYNTHASE-RELATED"/>
    <property type="match status" value="1"/>
</dbReference>
<dbReference type="Pfam" id="PF00175">
    <property type="entry name" value="NAD_binding_1"/>
    <property type="match status" value="1"/>
</dbReference>
<evidence type="ECO:0000313" key="7">
    <source>
        <dbReference type="EMBL" id="MEX8194744.1"/>
    </source>
</evidence>
<dbReference type="PRINTS" id="PR00371">
    <property type="entry name" value="FPNCR"/>
</dbReference>
<feature type="domain" description="Flavodoxin-like" evidence="5">
    <location>
        <begin position="56"/>
        <end position="191"/>
    </location>
</feature>
<dbReference type="SUPFAM" id="SSF52218">
    <property type="entry name" value="Flavoproteins"/>
    <property type="match status" value="1"/>
</dbReference>
<dbReference type="InterPro" id="IPR008254">
    <property type="entry name" value="Flavodoxin/NO_synth"/>
</dbReference>
<dbReference type="CDD" id="cd06200">
    <property type="entry name" value="SiR_like1"/>
    <property type="match status" value="1"/>
</dbReference>
<feature type="transmembrane region" description="Helical" evidence="4">
    <location>
        <begin position="12"/>
        <end position="31"/>
    </location>
</feature>
<dbReference type="InterPro" id="IPR017938">
    <property type="entry name" value="Riboflavin_synthase-like_b-brl"/>
</dbReference>
<dbReference type="Gene3D" id="3.40.50.360">
    <property type="match status" value="1"/>
</dbReference>